<gene>
    <name evidence="2" type="primary">ZMYM5</name>
    <name evidence="2" type="ORF">EVAR_30757_1</name>
</gene>
<feature type="compositionally biased region" description="Low complexity" evidence="1">
    <location>
        <begin position="7"/>
        <end position="24"/>
    </location>
</feature>
<name>A0A4C1V862_EUMVA</name>
<organism evidence="2 3">
    <name type="scientific">Eumeta variegata</name>
    <name type="common">Bagworm moth</name>
    <name type="synonym">Eumeta japonica</name>
    <dbReference type="NCBI Taxonomy" id="151549"/>
    <lineage>
        <taxon>Eukaryota</taxon>
        <taxon>Metazoa</taxon>
        <taxon>Ecdysozoa</taxon>
        <taxon>Arthropoda</taxon>
        <taxon>Hexapoda</taxon>
        <taxon>Insecta</taxon>
        <taxon>Pterygota</taxon>
        <taxon>Neoptera</taxon>
        <taxon>Endopterygota</taxon>
        <taxon>Lepidoptera</taxon>
        <taxon>Glossata</taxon>
        <taxon>Ditrysia</taxon>
        <taxon>Tineoidea</taxon>
        <taxon>Psychidae</taxon>
        <taxon>Oiketicinae</taxon>
        <taxon>Eumeta</taxon>
    </lineage>
</organism>
<reference evidence="2 3" key="1">
    <citation type="journal article" date="2019" name="Commun. Biol.">
        <title>The bagworm genome reveals a unique fibroin gene that provides high tensile strength.</title>
        <authorList>
            <person name="Kono N."/>
            <person name="Nakamura H."/>
            <person name="Ohtoshi R."/>
            <person name="Tomita M."/>
            <person name="Numata K."/>
            <person name="Arakawa K."/>
        </authorList>
    </citation>
    <scope>NUCLEOTIDE SEQUENCE [LARGE SCALE GENOMIC DNA]</scope>
</reference>
<accession>A0A4C1V862</accession>
<comment type="caution">
    <text evidence="2">The sequence shown here is derived from an EMBL/GenBank/DDBJ whole genome shotgun (WGS) entry which is preliminary data.</text>
</comment>
<dbReference type="EMBL" id="BGZK01000285">
    <property type="protein sequence ID" value="GBP34204.1"/>
    <property type="molecule type" value="Genomic_DNA"/>
</dbReference>
<dbReference type="Proteomes" id="UP000299102">
    <property type="component" value="Unassembled WGS sequence"/>
</dbReference>
<keyword evidence="3" id="KW-1185">Reference proteome</keyword>
<dbReference type="STRING" id="151549.A0A4C1V862"/>
<evidence type="ECO:0000313" key="2">
    <source>
        <dbReference type="EMBL" id="GBP34204.1"/>
    </source>
</evidence>
<evidence type="ECO:0000256" key="1">
    <source>
        <dbReference type="SAM" id="MobiDB-lite"/>
    </source>
</evidence>
<feature type="region of interest" description="Disordered" evidence="1">
    <location>
        <begin position="1"/>
        <end position="55"/>
    </location>
</feature>
<proteinExistence type="predicted"/>
<dbReference type="AlphaFoldDB" id="A0A4C1V862"/>
<dbReference type="OrthoDB" id="7403148at2759"/>
<protein>
    <submittedName>
        <fullName evidence="2">Zinc finger MYM-type protein 5</fullName>
    </submittedName>
</protein>
<sequence>MIKFLNQSESGHIKSSQSISSNSKVLESTSLNTDIDKGRQSAKEQGLNSTSDSKSDADILDYEETIKLGCSSVSNGISDEVKQSLVVLDPRMWMFPITDSHQHDVVQSGPSLQLNNSDEDYSKDADQRYFSNFHSARELNMSRLNIVAGWNTPKRNKVLYFSWRLFGHLQTQMVQGGGCDWKHLGSILHRHENTKAHMTFTFQWLTLENALQHGKTIDQENERLTREFKNIHLICLRD</sequence>
<evidence type="ECO:0000313" key="3">
    <source>
        <dbReference type="Proteomes" id="UP000299102"/>
    </source>
</evidence>